<sequence length="456" mass="50368">MSEQDEEGQSPPSENPTATATLQHPAKRGPVRLKLVVLSGPEAGKSYPLEPGQYRIGKDASCEIVLTEKTVSRLHLVLEVQEDRVIARDQSSRNGSFFEGRRFSELELGPGTVVVVGAVSVKVVAQDSRERPRLLSSRERFGGLVGRSRKMREVFTLLERLAPGTSDVLIQGETGTGKEVCAEAIHQESSRQKGPLVVVDMAGIAPSLIESELFGHVKGAFTGANSDRAGAFERAHGGTVFMDEVGELPLDIQPRLLRVLERRQVKRVGANDYRTVDVRVVAATHVDLEAAVKAGKFRADLFHRLAVLRVMLPPLRERPEDIPLLVDTVLQRMGRPPSALSEQTRAMLSQYPWPGNVRELRNVVDQVVNLGEEALPEMAEAPSKQRPAGPERELPFKEAKERLIDGFERDYLKGLLERCEGNLSRAAREAGIDRVYLRKLARKHGLVDDSRGAQED</sequence>
<dbReference type="PROSITE" id="PS50045">
    <property type="entry name" value="SIGMA54_INTERACT_4"/>
    <property type="match status" value="1"/>
</dbReference>
<organism evidence="9 10">
    <name type="scientific">Hyalangium rubrum</name>
    <dbReference type="NCBI Taxonomy" id="3103134"/>
    <lineage>
        <taxon>Bacteria</taxon>
        <taxon>Pseudomonadati</taxon>
        <taxon>Myxococcota</taxon>
        <taxon>Myxococcia</taxon>
        <taxon>Myxococcales</taxon>
        <taxon>Cystobacterineae</taxon>
        <taxon>Archangiaceae</taxon>
        <taxon>Hyalangium</taxon>
    </lineage>
</organism>
<dbReference type="InterPro" id="IPR003593">
    <property type="entry name" value="AAA+_ATPase"/>
</dbReference>
<feature type="domain" description="FHA" evidence="7">
    <location>
        <begin position="54"/>
        <end position="103"/>
    </location>
</feature>
<keyword evidence="4" id="KW-0238">DNA-binding</keyword>
<dbReference type="PROSITE" id="PS50006">
    <property type="entry name" value="FHA_DOMAIN"/>
    <property type="match status" value="1"/>
</dbReference>
<evidence type="ECO:0000256" key="6">
    <source>
        <dbReference type="SAM" id="MobiDB-lite"/>
    </source>
</evidence>
<dbReference type="PANTHER" id="PTHR32071">
    <property type="entry name" value="TRANSCRIPTIONAL REGULATORY PROTEIN"/>
    <property type="match status" value="1"/>
</dbReference>
<gene>
    <name evidence="9" type="ORF">SYV04_13270</name>
</gene>
<evidence type="ECO:0000259" key="8">
    <source>
        <dbReference type="PROSITE" id="PS50045"/>
    </source>
</evidence>
<dbReference type="InterPro" id="IPR002078">
    <property type="entry name" value="Sigma_54_int"/>
</dbReference>
<dbReference type="SUPFAM" id="SSF52540">
    <property type="entry name" value="P-loop containing nucleoside triphosphate hydrolases"/>
    <property type="match status" value="1"/>
</dbReference>
<dbReference type="InterPro" id="IPR032030">
    <property type="entry name" value="YscD_cytoplasmic_dom"/>
</dbReference>
<evidence type="ECO:0000256" key="1">
    <source>
        <dbReference type="ARBA" id="ARBA00022741"/>
    </source>
</evidence>
<dbReference type="CDD" id="cd00009">
    <property type="entry name" value="AAA"/>
    <property type="match status" value="1"/>
</dbReference>
<comment type="caution">
    <text evidence="9">The sequence shown here is derived from an EMBL/GenBank/DDBJ whole genome shotgun (WGS) entry which is preliminary data.</text>
</comment>
<dbReference type="EMBL" id="JAXIVS010000004">
    <property type="protein sequence ID" value="MDY7227376.1"/>
    <property type="molecule type" value="Genomic_DNA"/>
</dbReference>
<dbReference type="SMART" id="SM00382">
    <property type="entry name" value="AAA"/>
    <property type="match status" value="1"/>
</dbReference>
<dbReference type="InterPro" id="IPR025944">
    <property type="entry name" value="Sigma_54_int_dom_CS"/>
</dbReference>
<evidence type="ECO:0000256" key="5">
    <source>
        <dbReference type="ARBA" id="ARBA00023163"/>
    </source>
</evidence>
<evidence type="ECO:0000313" key="9">
    <source>
        <dbReference type="EMBL" id="MDY7227376.1"/>
    </source>
</evidence>
<dbReference type="Pfam" id="PF02954">
    <property type="entry name" value="HTH_8"/>
    <property type="match status" value="1"/>
</dbReference>
<dbReference type="PANTHER" id="PTHR32071:SF57">
    <property type="entry name" value="C4-DICARBOXYLATE TRANSPORT TRANSCRIPTIONAL REGULATORY PROTEIN DCTD"/>
    <property type="match status" value="1"/>
</dbReference>
<dbReference type="InterPro" id="IPR027417">
    <property type="entry name" value="P-loop_NTPase"/>
</dbReference>
<dbReference type="Gene3D" id="1.10.10.60">
    <property type="entry name" value="Homeodomain-like"/>
    <property type="match status" value="1"/>
</dbReference>
<accession>A0ABU5H1P5</accession>
<evidence type="ECO:0000313" key="10">
    <source>
        <dbReference type="Proteomes" id="UP001291309"/>
    </source>
</evidence>
<keyword evidence="3" id="KW-0805">Transcription regulation</keyword>
<dbReference type="Gene3D" id="2.60.200.20">
    <property type="match status" value="1"/>
</dbReference>
<dbReference type="InterPro" id="IPR008984">
    <property type="entry name" value="SMAD_FHA_dom_sf"/>
</dbReference>
<dbReference type="Pfam" id="PF00158">
    <property type="entry name" value="Sigma54_activat"/>
    <property type="match status" value="1"/>
</dbReference>
<dbReference type="SUPFAM" id="SSF46689">
    <property type="entry name" value="Homeodomain-like"/>
    <property type="match status" value="1"/>
</dbReference>
<evidence type="ECO:0000256" key="4">
    <source>
        <dbReference type="ARBA" id="ARBA00023125"/>
    </source>
</evidence>
<keyword evidence="10" id="KW-1185">Reference proteome</keyword>
<name>A0ABU5H1P5_9BACT</name>
<dbReference type="InterPro" id="IPR058031">
    <property type="entry name" value="AAA_lid_NorR"/>
</dbReference>
<evidence type="ECO:0000256" key="3">
    <source>
        <dbReference type="ARBA" id="ARBA00023015"/>
    </source>
</evidence>
<reference evidence="9 10" key="1">
    <citation type="submission" date="2023-12" db="EMBL/GenBank/DDBJ databases">
        <title>the genome sequence of Hyalangium sp. s54d21.</title>
        <authorList>
            <person name="Zhang X."/>
        </authorList>
    </citation>
    <scope>NUCLEOTIDE SEQUENCE [LARGE SCALE GENOMIC DNA]</scope>
    <source>
        <strain evidence="10">s54d21</strain>
    </source>
</reference>
<dbReference type="Gene3D" id="3.40.50.300">
    <property type="entry name" value="P-loop containing nucleotide triphosphate hydrolases"/>
    <property type="match status" value="1"/>
</dbReference>
<dbReference type="SMART" id="SM00240">
    <property type="entry name" value="FHA"/>
    <property type="match status" value="1"/>
</dbReference>
<keyword evidence="1" id="KW-0547">Nucleotide-binding</keyword>
<feature type="region of interest" description="Disordered" evidence="6">
    <location>
        <begin position="1"/>
        <end position="28"/>
    </location>
</feature>
<dbReference type="Gene3D" id="1.10.8.60">
    <property type="match status" value="1"/>
</dbReference>
<dbReference type="InterPro" id="IPR009057">
    <property type="entry name" value="Homeodomain-like_sf"/>
</dbReference>
<dbReference type="InterPro" id="IPR000253">
    <property type="entry name" value="FHA_dom"/>
</dbReference>
<proteinExistence type="predicted"/>
<dbReference type="PROSITE" id="PS00688">
    <property type="entry name" value="SIGMA54_INTERACT_3"/>
    <property type="match status" value="1"/>
</dbReference>
<dbReference type="Proteomes" id="UP001291309">
    <property type="component" value="Unassembled WGS sequence"/>
</dbReference>
<keyword evidence="5" id="KW-0804">Transcription</keyword>
<feature type="domain" description="Sigma-54 factor interaction" evidence="8">
    <location>
        <begin position="144"/>
        <end position="369"/>
    </location>
</feature>
<dbReference type="InterPro" id="IPR002197">
    <property type="entry name" value="HTH_Fis"/>
</dbReference>
<dbReference type="Pfam" id="PF16697">
    <property type="entry name" value="Yop-YscD_cpl"/>
    <property type="match status" value="1"/>
</dbReference>
<evidence type="ECO:0000256" key="2">
    <source>
        <dbReference type="ARBA" id="ARBA00022840"/>
    </source>
</evidence>
<evidence type="ECO:0000259" key="7">
    <source>
        <dbReference type="PROSITE" id="PS50006"/>
    </source>
</evidence>
<dbReference type="RefSeq" id="WP_321546103.1">
    <property type="nucleotide sequence ID" value="NZ_JAXIVS010000004.1"/>
</dbReference>
<dbReference type="SUPFAM" id="SSF49879">
    <property type="entry name" value="SMAD/FHA domain"/>
    <property type="match status" value="1"/>
</dbReference>
<feature type="compositionally biased region" description="Polar residues" evidence="6">
    <location>
        <begin position="10"/>
        <end position="22"/>
    </location>
</feature>
<dbReference type="Pfam" id="PF25601">
    <property type="entry name" value="AAA_lid_14"/>
    <property type="match status" value="1"/>
</dbReference>
<dbReference type="PROSITE" id="PS00676">
    <property type="entry name" value="SIGMA54_INTERACT_2"/>
    <property type="match status" value="1"/>
</dbReference>
<dbReference type="CDD" id="cd00060">
    <property type="entry name" value="FHA"/>
    <property type="match status" value="1"/>
</dbReference>
<protein>
    <submittedName>
        <fullName evidence="9">Sigma 54-dependent Fis family transcriptional regulator</fullName>
    </submittedName>
</protein>
<keyword evidence="2" id="KW-0067">ATP-binding</keyword>
<dbReference type="InterPro" id="IPR025943">
    <property type="entry name" value="Sigma_54_int_dom_ATP-bd_2"/>
</dbReference>